<evidence type="ECO:0000256" key="1">
    <source>
        <dbReference type="SAM" id="MobiDB-lite"/>
    </source>
</evidence>
<dbReference type="EMBL" id="JABFAA010000004">
    <property type="protein sequence ID" value="MBA0679937.1"/>
    <property type="molecule type" value="Genomic_DNA"/>
</dbReference>
<sequence>MPPRTSLKCSAPKSTSGESSFAPLDHPSIIECFEDSDALKKINTYFATSLVQTSRPIDLNFSINTL</sequence>
<proteinExistence type="predicted"/>
<gene>
    <name evidence="2" type="ORF">Goari_011678</name>
</gene>
<accession>A0A7J8WY10</accession>
<feature type="region of interest" description="Disordered" evidence="1">
    <location>
        <begin position="1"/>
        <end position="22"/>
    </location>
</feature>
<comment type="caution">
    <text evidence="2">The sequence shown here is derived from an EMBL/GenBank/DDBJ whole genome shotgun (WGS) entry which is preliminary data.</text>
</comment>
<organism evidence="2 3">
    <name type="scientific">Gossypium aridum</name>
    <name type="common">American cotton</name>
    <name type="synonym">Erioxylum aridum</name>
    <dbReference type="NCBI Taxonomy" id="34290"/>
    <lineage>
        <taxon>Eukaryota</taxon>
        <taxon>Viridiplantae</taxon>
        <taxon>Streptophyta</taxon>
        <taxon>Embryophyta</taxon>
        <taxon>Tracheophyta</taxon>
        <taxon>Spermatophyta</taxon>
        <taxon>Magnoliopsida</taxon>
        <taxon>eudicotyledons</taxon>
        <taxon>Gunneridae</taxon>
        <taxon>Pentapetalae</taxon>
        <taxon>rosids</taxon>
        <taxon>malvids</taxon>
        <taxon>Malvales</taxon>
        <taxon>Malvaceae</taxon>
        <taxon>Malvoideae</taxon>
        <taxon>Gossypium</taxon>
    </lineage>
</organism>
<name>A0A7J8WY10_GOSAI</name>
<evidence type="ECO:0000313" key="2">
    <source>
        <dbReference type="EMBL" id="MBA0679937.1"/>
    </source>
</evidence>
<keyword evidence="3" id="KW-1185">Reference proteome</keyword>
<reference evidence="2 3" key="1">
    <citation type="journal article" date="2019" name="Genome Biol. Evol.">
        <title>Insights into the evolution of the New World diploid cottons (Gossypium, subgenus Houzingenia) based on genome sequencing.</title>
        <authorList>
            <person name="Grover C.E."/>
            <person name="Arick M.A. 2nd"/>
            <person name="Thrash A."/>
            <person name="Conover J.L."/>
            <person name="Sanders W.S."/>
            <person name="Peterson D.G."/>
            <person name="Frelichowski J.E."/>
            <person name="Scheffler J.A."/>
            <person name="Scheffler B.E."/>
            <person name="Wendel J.F."/>
        </authorList>
    </citation>
    <scope>NUCLEOTIDE SEQUENCE [LARGE SCALE GENOMIC DNA]</scope>
    <source>
        <strain evidence="2">185</strain>
        <tissue evidence="2">Leaf</tissue>
    </source>
</reference>
<dbReference type="AlphaFoldDB" id="A0A7J8WY10"/>
<dbReference type="Proteomes" id="UP000593577">
    <property type="component" value="Unassembled WGS sequence"/>
</dbReference>
<protein>
    <submittedName>
        <fullName evidence="2">Uncharacterized protein</fullName>
    </submittedName>
</protein>
<evidence type="ECO:0000313" key="3">
    <source>
        <dbReference type="Proteomes" id="UP000593577"/>
    </source>
</evidence>